<keyword evidence="1" id="KW-0812">Transmembrane</keyword>
<proteinExistence type="predicted"/>
<dbReference type="Proteomes" id="UP001419268">
    <property type="component" value="Unassembled WGS sequence"/>
</dbReference>
<comment type="caution">
    <text evidence="2">The sequence shown here is derived from an EMBL/GenBank/DDBJ whole genome shotgun (WGS) entry which is preliminary data.</text>
</comment>
<name>A0AAP0E8H1_9MAGN</name>
<evidence type="ECO:0000313" key="3">
    <source>
        <dbReference type="Proteomes" id="UP001419268"/>
    </source>
</evidence>
<accession>A0AAP0E8H1</accession>
<dbReference type="AlphaFoldDB" id="A0AAP0E8H1"/>
<keyword evidence="3" id="KW-1185">Reference proteome</keyword>
<keyword evidence="1" id="KW-0472">Membrane</keyword>
<evidence type="ECO:0000256" key="1">
    <source>
        <dbReference type="SAM" id="Phobius"/>
    </source>
</evidence>
<evidence type="ECO:0000313" key="2">
    <source>
        <dbReference type="EMBL" id="KAK9088596.1"/>
    </source>
</evidence>
<gene>
    <name evidence="2" type="ORF">Scep_027678</name>
</gene>
<dbReference type="EMBL" id="JBBNAG010000012">
    <property type="protein sequence ID" value="KAK9088596.1"/>
    <property type="molecule type" value="Genomic_DNA"/>
</dbReference>
<organism evidence="2 3">
    <name type="scientific">Stephania cephalantha</name>
    <dbReference type="NCBI Taxonomy" id="152367"/>
    <lineage>
        <taxon>Eukaryota</taxon>
        <taxon>Viridiplantae</taxon>
        <taxon>Streptophyta</taxon>
        <taxon>Embryophyta</taxon>
        <taxon>Tracheophyta</taxon>
        <taxon>Spermatophyta</taxon>
        <taxon>Magnoliopsida</taxon>
        <taxon>Ranunculales</taxon>
        <taxon>Menispermaceae</taxon>
        <taxon>Menispermoideae</taxon>
        <taxon>Cissampelideae</taxon>
        <taxon>Stephania</taxon>
    </lineage>
</organism>
<keyword evidence="1" id="KW-1133">Transmembrane helix</keyword>
<sequence>MLNFLWIYSLELSSLLVIIKGPSSSRGKEPLIGGFLSASLIVCSSLLQQFVYFDILDCTYDIY</sequence>
<reference evidence="2 3" key="1">
    <citation type="submission" date="2024-01" db="EMBL/GenBank/DDBJ databases">
        <title>Genome assemblies of Stephania.</title>
        <authorList>
            <person name="Yang L."/>
        </authorList>
    </citation>
    <scope>NUCLEOTIDE SEQUENCE [LARGE SCALE GENOMIC DNA]</scope>
    <source>
        <strain evidence="2">JXDWG</strain>
        <tissue evidence="2">Leaf</tissue>
    </source>
</reference>
<feature type="transmembrane region" description="Helical" evidence="1">
    <location>
        <begin position="35"/>
        <end position="53"/>
    </location>
</feature>
<protein>
    <submittedName>
        <fullName evidence="2">Uncharacterized protein</fullName>
    </submittedName>
</protein>